<reference evidence="1 2" key="1">
    <citation type="journal article" date="2010" name="Cell">
        <title>The genome of Naegleria gruberi illuminates early eukaryotic versatility.</title>
        <authorList>
            <person name="Fritz-Laylin L.K."/>
            <person name="Prochnik S.E."/>
            <person name="Ginger M.L."/>
            <person name="Dacks J.B."/>
            <person name="Carpenter M.L."/>
            <person name="Field M.C."/>
            <person name="Kuo A."/>
            <person name="Paredez A."/>
            <person name="Chapman J."/>
            <person name="Pham J."/>
            <person name="Shu S."/>
            <person name="Neupane R."/>
            <person name="Cipriano M."/>
            <person name="Mancuso J."/>
            <person name="Tu H."/>
            <person name="Salamov A."/>
            <person name="Lindquist E."/>
            <person name="Shapiro H."/>
            <person name="Lucas S."/>
            <person name="Grigoriev I.V."/>
            <person name="Cande W.Z."/>
            <person name="Fulton C."/>
            <person name="Rokhsar D.S."/>
            <person name="Dawson S.C."/>
        </authorList>
    </citation>
    <scope>NUCLEOTIDE SEQUENCE [LARGE SCALE GENOMIC DNA]</scope>
    <source>
        <strain evidence="1 2">NEG-M</strain>
    </source>
</reference>
<name>D2VMG9_NAEGR</name>
<accession>D2VMG9</accession>
<evidence type="ECO:0000313" key="1">
    <source>
        <dbReference type="EMBL" id="EFC42057.1"/>
    </source>
</evidence>
<dbReference type="Gene3D" id="3.40.50.300">
    <property type="entry name" value="P-loop containing nucleotide triphosphate hydrolases"/>
    <property type="match status" value="1"/>
</dbReference>
<evidence type="ECO:0000313" key="2">
    <source>
        <dbReference type="Proteomes" id="UP000006671"/>
    </source>
</evidence>
<dbReference type="OrthoDB" id="10321349at2759"/>
<dbReference type="Proteomes" id="UP000006671">
    <property type="component" value="Unassembled WGS sequence"/>
</dbReference>
<dbReference type="AlphaFoldDB" id="D2VMG9"/>
<protein>
    <submittedName>
        <fullName evidence="1">Predicted protein</fullName>
    </submittedName>
</protein>
<sequence length="191" mass="21956">MVEKLHSVVLVGGEIGFGKTTALERVIGEVSSVNVIGFVQPSIYDQKQGDQVNQEKSSHNSQQIKIVNIEQHRTAIEIHFLTKLIGENEEKKIFKLATLNPEFNPEDTVSIMSENMKAKKPKQPRWIFNNEVFGQISQLLEEKLQSLMKENRVGEKILLVVDELGWLEMEGKGYVLFELFHLKFTFIKWDN</sequence>
<dbReference type="RefSeq" id="XP_002674801.1">
    <property type="nucleotide sequence ID" value="XM_002674755.1"/>
</dbReference>
<gene>
    <name evidence="1" type="ORF">NAEGRDRAFT_70132</name>
</gene>
<dbReference type="OMA" id="CANICED"/>
<dbReference type="GeneID" id="8851604"/>
<proteinExistence type="predicted"/>
<dbReference type="VEuPathDB" id="AmoebaDB:NAEGRDRAFT_70132"/>
<dbReference type="InParanoid" id="D2VMG9"/>
<dbReference type="EMBL" id="GG738882">
    <property type="protein sequence ID" value="EFC42057.1"/>
    <property type="molecule type" value="Genomic_DNA"/>
</dbReference>
<dbReference type="KEGG" id="ngr:NAEGRDRAFT_70132"/>
<dbReference type="InterPro" id="IPR027417">
    <property type="entry name" value="P-loop_NTPase"/>
</dbReference>
<organism evidence="2">
    <name type="scientific">Naegleria gruberi</name>
    <name type="common">Amoeba</name>
    <dbReference type="NCBI Taxonomy" id="5762"/>
    <lineage>
        <taxon>Eukaryota</taxon>
        <taxon>Discoba</taxon>
        <taxon>Heterolobosea</taxon>
        <taxon>Tetramitia</taxon>
        <taxon>Eutetramitia</taxon>
        <taxon>Vahlkampfiidae</taxon>
        <taxon>Naegleria</taxon>
    </lineage>
</organism>
<keyword evidence="2" id="KW-1185">Reference proteome</keyword>